<gene>
    <name evidence="2" type="ORF">TGP89_225170</name>
</gene>
<accession>A0A086KEU1</accession>
<comment type="caution">
    <text evidence="2">The sequence shown here is derived from an EMBL/GenBank/DDBJ whole genome shotgun (WGS) entry which is preliminary data.</text>
</comment>
<dbReference type="OrthoDB" id="328496at2759"/>
<keyword evidence="1" id="KW-0472">Membrane</keyword>
<sequence length="127" mass="13387">MEAPLDNASVKKKPAEPVADRFSYPLVIGSAIIGVVAALFSFCIGLYVTYVCWTDLNGGILFTGRACTLHQRVVGPVAITFGLFGVSATVFILSQGFITPQVLVATLDSLGGGGPAVAWNWVDTSHR</sequence>
<dbReference type="AlphaFoldDB" id="A0A086KEU1"/>
<protein>
    <submittedName>
        <fullName evidence="2">Putative transmembrane protein</fullName>
    </submittedName>
</protein>
<organism evidence="2 3">
    <name type="scientific">Toxoplasma gondii p89</name>
    <dbReference type="NCBI Taxonomy" id="943119"/>
    <lineage>
        <taxon>Eukaryota</taxon>
        <taxon>Sar</taxon>
        <taxon>Alveolata</taxon>
        <taxon>Apicomplexa</taxon>
        <taxon>Conoidasida</taxon>
        <taxon>Coccidia</taxon>
        <taxon>Eucoccidiorida</taxon>
        <taxon>Eimeriorina</taxon>
        <taxon>Sarcocystidae</taxon>
        <taxon>Toxoplasma</taxon>
    </lineage>
</organism>
<keyword evidence="1" id="KW-1133">Transmembrane helix</keyword>
<dbReference type="Proteomes" id="UP000028828">
    <property type="component" value="Unassembled WGS sequence"/>
</dbReference>
<evidence type="ECO:0000313" key="3">
    <source>
        <dbReference type="Proteomes" id="UP000028828"/>
    </source>
</evidence>
<evidence type="ECO:0000313" key="2">
    <source>
        <dbReference type="EMBL" id="KFG42909.1"/>
    </source>
</evidence>
<reference evidence="2 3" key="1">
    <citation type="submission" date="2014-03" db="EMBL/GenBank/DDBJ databases">
        <authorList>
            <person name="Sibley D."/>
            <person name="Venepally P."/>
            <person name="Karamycheva S."/>
            <person name="Hadjithomas M."/>
            <person name="Khan A."/>
            <person name="Brunk B."/>
            <person name="Roos D."/>
            <person name="Caler E."/>
            <person name="Lorenzi H."/>
        </authorList>
    </citation>
    <scope>NUCLEOTIDE SEQUENCE [LARGE SCALE GENOMIC DNA]</scope>
    <source>
        <strain evidence="3">p89</strain>
    </source>
</reference>
<dbReference type="VEuPathDB" id="ToxoDB:TGP89_225170"/>
<feature type="transmembrane region" description="Helical" evidence="1">
    <location>
        <begin position="26"/>
        <end position="53"/>
    </location>
</feature>
<name>A0A086KEU1_TOXGO</name>
<evidence type="ECO:0000256" key="1">
    <source>
        <dbReference type="SAM" id="Phobius"/>
    </source>
</evidence>
<dbReference type="EMBL" id="AEYI02000984">
    <property type="protein sequence ID" value="KFG42909.1"/>
    <property type="molecule type" value="Genomic_DNA"/>
</dbReference>
<proteinExistence type="predicted"/>
<feature type="transmembrane region" description="Helical" evidence="1">
    <location>
        <begin position="73"/>
        <end position="98"/>
    </location>
</feature>
<keyword evidence="1 2" id="KW-0812">Transmembrane</keyword>